<proteinExistence type="predicted"/>
<evidence type="ECO:0008006" key="3">
    <source>
        <dbReference type="Google" id="ProtNLM"/>
    </source>
</evidence>
<dbReference type="AlphaFoldDB" id="Q7MRX7"/>
<dbReference type="HOGENOM" id="CLU_979862_0_0_7"/>
<protein>
    <recommendedName>
        <fullName evidence="3">Helix-turn-helix type 11 domain-containing protein</fullName>
    </recommendedName>
</protein>
<dbReference type="RefSeq" id="WP_011138856.1">
    <property type="nucleotide sequence ID" value="NC_005090.1"/>
</dbReference>
<sequence length="284" mass="32992">MEHNKVKQIILEAFEKTPELSISKLVANTFIAKRTVQRYVDELIQENRLIALGQGRSRYYQRVYVNEETLTRLAVLKNGSHMGTLIFANGHYEFVYEKGYEDLLFGISSTHNSSGELYAIFENLIPEHDRRERLTRGFKELGSILVGLDNAHGDFKFIPLGELFKHKSPLEQRPSWLENKHKILGVNEYPNIIQAKVSIDEDVLNDTSSTEHSNLSGYQHKIDVDFEDNEIKESAHRAHYLLKPLNRTLTNYFEKDEANHANYYPFLALNEHLFMSFAKKVYCH</sequence>
<reference evidence="1 2" key="1">
    <citation type="journal article" date="2003" name="Proc. Natl. Acad. Sci. U.S.A.">
        <title>Complete genome sequence and analysis of Wolinella succinogenes.</title>
        <authorList>
            <person name="Baar C."/>
            <person name="Eppinger M."/>
            <person name="Raddatz G."/>
            <person name="Simon JM."/>
            <person name="Lanz C."/>
            <person name="Klimmek O."/>
            <person name="Nandakumar R."/>
            <person name="Gross R."/>
            <person name="Rosinus A."/>
            <person name="Keller H."/>
            <person name="Jagtap P."/>
            <person name="Linke B."/>
            <person name="Meyer F."/>
            <person name="Lederer H."/>
            <person name="Schuster S.C."/>
        </authorList>
    </citation>
    <scope>NUCLEOTIDE SEQUENCE [LARGE SCALE GENOMIC DNA]</scope>
    <source>
        <strain evidence="2">ATCC 29543 / DSM 1740 / CCUG 13145 / JCM 31913 / LMG 7466 / NCTC 11488 / FDC 602W</strain>
    </source>
</reference>
<dbReference type="eggNOG" id="COG3550">
    <property type="taxonomic scope" value="Bacteria"/>
</dbReference>
<dbReference type="Proteomes" id="UP000000422">
    <property type="component" value="Chromosome"/>
</dbReference>
<keyword evidence="2" id="KW-1185">Reference proteome</keyword>
<dbReference type="Gene3D" id="1.10.10.10">
    <property type="entry name" value="Winged helix-like DNA-binding domain superfamily/Winged helix DNA-binding domain"/>
    <property type="match status" value="1"/>
</dbReference>
<dbReference type="STRING" id="273121.WS0958"/>
<dbReference type="InterPro" id="IPR036388">
    <property type="entry name" value="WH-like_DNA-bd_sf"/>
</dbReference>
<name>Q7MRX7_WOLSU</name>
<evidence type="ECO:0000313" key="1">
    <source>
        <dbReference type="EMBL" id="CAE10061.1"/>
    </source>
</evidence>
<gene>
    <name evidence="1" type="ordered locus">WS0958</name>
</gene>
<organism evidence="2">
    <name type="scientific">Wolinella succinogenes (strain ATCC 29543 / DSM 1740 / CCUG 13145 / JCM 31913 / LMG 7466 / NCTC 11488 / FDC 602W)</name>
    <name type="common">Vibrio succinogenes</name>
    <dbReference type="NCBI Taxonomy" id="273121"/>
    <lineage>
        <taxon>Bacteria</taxon>
        <taxon>Pseudomonadati</taxon>
        <taxon>Campylobacterota</taxon>
        <taxon>Epsilonproteobacteria</taxon>
        <taxon>Campylobacterales</taxon>
        <taxon>Helicobacteraceae</taxon>
        <taxon>Wolinella</taxon>
    </lineage>
</organism>
<dbReference type="KEGG" id="wsu:WS0958"/>
<accession>Q7MRX7</accession>
<dbReference type="EMBL" id="BX571659">
    <property type="protein sequence ID" value="CAE10061.1"/>
    <property type="molecule type" value="Genomic_DNA"/>
</dbReference>
<evidence type="ECO:0000313" key="2">
    <source>
        <dbReference type="Proteomes" id="UP000000422"/>
    </source>
</evidence>